<dbReference type="AlphaFoldDB" id="A0A4Z1PHC9"/>
<accession>A0A4Z1PHC9</accession>
<organism evidence="1 2">
    <name type="scientific">Venturia nashicola</name>
    <dbReference type="NCBI Taxonomy" id="86259"/>
    <lineage>
        <taxon>Eukaryota</taxon>
        <taxon>Fungi</taxon>
        <taxon>Dikarya</taxon>
        <taxon>Ascomycota</taxon>
        <taxon>Pezizomycotina</taxon>
        <taxon>Dothideomycetes</taxon>
        <taxon>Pleosporomycetidae</taxon>
        <taxon>Venturiales</taxon>
        <taxon>Venturiaceae</taxon>
        <taxon>Venturia</taxon>
    </lineage>
</organism>
<name>A0A4Z1PHC9_9PEZI</name>
<protein>
    <submittedName>
        <fullName evidence="1">Uncharacterized protein</fullName>
    </submittedName>
</protein>
<keyword evidence="2" id="KW-1185">Reference proteome</keyword>
<dbReference type="EMBL" id="SNSC02000009">
    <property type="protein sequence ID" value="TID21239.1"/>
    <property type="molecule type" value="Genomic_DNA"/>
</dbReference>
<reference evidence="1 2" key="1">
    <citation type="submission" date="2019-04" db="EMBL/GenBank/DDBJ databases">
        <title>High contiguity whole genome sequence and gene annotation resource for two Venturia nashicola isolates.</title>
        <authorList>
            <person name="Prokchorchik M."/>
            <person name="Won K."/>
            <person name="Lee Y."/>
            <person name="Choi E.D."/>
            <person name="Segonzac C."/>
            <person name="Sohn K.H."/>
        </authorList>
    </citation>
    <scope>NUCLEOTIDE SEQUENCE [LARGE SCALE GENOMIC DNA]</scope>
    <source>
        <strain evidence="1 2">PRI2</strain>
    </source>
</reference>
<gene>
    <name evidence="1" type="ORF">E6O75_ATG04634</name>
</gene>
<sequence length="97" mass="11170">MSQVPDVPGQLKQCAEFTIMNWGCLGHGDKGFYGSGKFWSKQTRWWGSAKDCSEWCNERIDMAVASGWRGIKCYNDVFFAECSIRFHGDLYFPPDER</sequence>
<dbReference type="Proteomes" id="UP000298493">
    <property type="component" value="Unassembled WGS sequence"/>
</dbReference>
<evidence type="ECO:0000313" key="1">
    <source>
        <dbReference type="EMBL" id="TID21239.1"/>
    </source>
</evidence>
<evidence type="ECO:0000313" key="2">
    <source>
        <dbReference type="Proteomes" id="UP000298493"/>
    </source>
</evidence>
<comment type="caution">
    <text evidence="1">The sequence shown here is derived from an EMBL/GenBank/DDBJ whole genome shotgun (WGS) entry which is preliminary data.</text>
</comment>
<proteinExistence type="predicted"/>